<keyword evidence="3" id="KW-1185">Reference proteome</keyword>
<evidence type="ECO:0000259" key="1">
    <source>
        <dbReference type="Pfam" id="PF17906"/>
    </source>
</evidence>
<proteinExistence type="predicted"/>
<dbReference type="AlphaFoldDB" id="A0AAU9V3W0"/>
<feature type="domain" description="Mos1 transposase HTH" evidence="1">
    <location>
        <begin position="9"/>
        <end position="47"/>
    </location>
</feature>
<dbReference type="Pfam" id="PF17906">
    <property type="entry name" value="HTH_48"/>
    <property type="match status" value="1"/>
</dbReference>
<protein>
    <recommendedName>
        <fullName evidence="1">Mos1 transposase HTH domain-containing protein</fullName>
    </recommendedName>
</protein>
<sequence length="89" mass="10061">MEYPGGKNQHFRHLLFLIFHSGQNATEAARDICNVYGEVVISESTARATVCKVRMAILALKTRPTVGRLSEFDEKRLKTPLKEDGRQTI</sequence>
<evidence type="ECO:0000313" key="3">
    <source>
        <dbReference type="Proteomes" id="UP001153954"/>
    </source>
</evidence>
<organism evidence="2 3">
    <name type="scientific">Euphydryas editha</name>
    <name type="common">Edith's checkerspot</name>
    <dbReference type="NCBI Taxonomy" id="104508"/>
    <lineage>
        <taxon>Eukaryota</taxon>
        <taxon>Metazoa</taxon>
        <taxon>Ecdysozoa</taxon>
        <taxon>Arthropoda</taxon>
        <taxon>Hexapoda</taxon>
        <taxon>Insecta</taxon>
        <taxon>Pterygota</taxon>
        <taxon>Neoptera</taxon>
        <taxon>Endopterygota</taxon>
        <taxon>Lepidoptera</taxon>
        <taxon>Glossata</taxon>
        <taxon>Ditrysia</taxon>
        <taxon>Papilionoidea</taxon>
        <taxon>Nymphalidae</taxon>
        <taxon>Nymphalinae</taxon>
        <taxon>Euphydryas</taxon>
    </lineage>
</organism>
<evidence type="ECO:0000313" key="2">
    <source>
        <dbReference type="EMBL" id="CAH2104722.1"/>
    </source>
</evidence>
<reference evidence="2" key="1">
    <citation type="submission" date="2022-03" db="EMBL/GenBank/DDBJ databases">
        <authorList>
            <person name="Tunstrom K."/>
        </authorList>
    </citation>
    <scope>NUCLEOTIDE SEQUENCE</scope>
</reference>
<dbReference type="EMBL" id="CAKOGL010000027">
    <property type="protein sequence ID" value="CAH2104722.1"/>
    <property type="molecule type" value="Genomic_DNA"/>
</dbReference>
<accession>A0AAU9V3W0</accession>
<dbReference type="Gene3D" id="1.10.10.1450">
    <property type="match status" value="1"/>
</dbReference>
<dbReference type="InterPro" id="IPR041426">
    <property type="entry name" value="Mos1_HTH"/>
</dbReference>
<dbReference type="Proteomes" id="UP001153954">
    <property type="component" value="Unassembled WGS sequence"/>
</dbReference>
<name>A0AAU9V3W0_EUPED</name>
<comment type="caution">
    <text evidence="2">The sequence shown here is derived from an EMBL/GenBank/DDBJ whole genome shotgun (WGS) entry which is preliminary data.</text>
</comment>
<gene>
    <name evidence="2" type="ORF">EEDITHA_LOCUS19062</name>
</gene>